<sequence length="607" mass="66992">MRKLVFICVVFFAFVAFAERENRYFGDIIDYGAEYLSPEYISVAPDNTIAVGCKTGDVVVFVKEDKVAGKVPLGGRVSGVCFAGSEILYATVLGENGKLVKIDAKNLKVLNSWNVGHFPTAPAVSKDGKFVYVANQFTNEIRKINSSTGELAAKGMAVHEPYAMKLSPDNKELVIANHLPEPKGGLYEENIACAVTILDAQNLKTLAKIELPNGAINCKDIAISKDGNTAYATYVLARFNVPTTQLDRGWVNTNAVAIIDLKNRARKTSFLLDENTLGAANPWGIAISDDEKTLAVASAGTHEVSMIDLEALHERINAPRAPKAPAIEDDLNFLSEIRTRVDLEGLGVRNIAWVGNKLYAAEYYSDDLASIDADMDYEVEHIDIGGNSEMTKSRMGDLFFNDARMCFQQWLSCATCHPATRSDNLNWDLVNDGICNPKQSKSMLFAHFTPPTMITGVRKDAETCVRAGLIYIQFVERSEEDAQCVDEFMKRLLPVPSPHAPQGELSEQALDGQILFETAGCSKCHKGEYFTDMKFHDLKTAEGPDVGKKFDTPTLREVWRSAPYLYDGRAKSIFDMLKNFNKNGLHGNTKDLSDDELKALEAYVLTL</sequence>
<dbReference type="SUPFAM" id="SSF51004">
    <property type="entry name" value="C-terminal (heme d1) domain of cytochrome cd1-nitrite reductase"/>
    <property type="match status" value="1"/>
</dbReference>
<dbReference type="RefSeq" id="WP_370397432.1">
    <property type="nucleotide sequence ID" value="NZ_JALBUT010000008.1"/>
</dbReference>
<dbReference type="PROSITE" id="PS51007">
    <property type="entry name" value="CYTC"/>
    <property type="match status" value="1"/>
</dbReference>
<proteinExistence type="predicted"/>
<dbReference type="PANTHER" id="PTHR30600:SF10">
    <property type="entry name" value="BLL6722 PROTEIN"/>
    <property type="match status" value="1"/>
</dbReference>
<dbReference type="InterPro" id="IPR011048">
    <property type="entry name" value="Haem_d1_sf"/>
</dbReference>
<feature type="signal peptide" evidence="7">
    <location>
        <begin position="1"/>
        <end position="18"/>
    </location>
</feature>
<organism evidence="9 10">
    <name type="scientific">Intestinicryptomonas porci</name>
    <dbReference type="NCBI Taxonomy" id="2926320"/>
    <lineage>
        <taxon>Bacteria</taxon>
        <taxon>Pseudomonadati</taxon>
        <taxon>Verrucomicrobiota</taxon>
        <taxon>Opitutia</taxon>
        <taxon>Opitutales</taxon>
        <taxon>Intestinicryptomonaceae</taxon>
        <taxon>Intestinicryptomonas</taxon>
    </lineage>
</organism>
<keyword evidence="2 6" id="KW-0479">Metal-binding</keyword>
<dbReference type="InterPro" id="IPR015943">
    <property type="entry name" value="WD40/YVTN_repeat-like_dom_sf"/>
</dbReference>
<evidence type="ECO:0000256" key="6">
    <source>
        <dbReference type="PROSITE-ProRule" id="PRU00433"/>
    </source>
</evidence>
<dbReference type="InterPro" id="IPR051395">
    <property type="entry name" value="Cytochrome_c_Peroxidase/MauG"/>
</dbReference>
<keyword evidence="4" id="KW-0560">Oxidoreductase</keyword>
<evidence type="ECO:0000313" key="10">
    <source>
        <dbReference type="Proteomes" id="UP001275932"/>
    </source>
</evidence>
<reference evidence="9 10" key="1">
    <citation type="submission" date="2022-03" db="EMBL/GenBank/DDBJ databases">
        <title>Novel taxa within the pig intestine.</title>
        <authorList>
            <person name="Wylensek D."/>
            <person name="Bishof K."/>
            <person name="Afrizal A."/>
            <person name="Clavel T."/>
        </authorList>
    </citation>
    <scope>NUCLEOTIDE SEQUENCE [LARGE SCALE GENOMIC DNA]</scope>
    <source>
        <strain evidence="9 10">CLA-KB-P66</strain>
    </source>
</reference>
<dbReference type="Pfam" id="PF00034">
    <property type="entry name" value="Cytochrom_C"/>
    <property type="match status" value="1"/>
</dbReference>
<dbReference type="EMBL" id="JALBUT010000008">
    <property type="protein sequence ID" value="MDX8415978.1"/>
    <property type="molecule type" value="Genomic_DNA"/>
</dbReference>
<dbReference type="Proteomes" id="UP001275932">
    <property type="component" value="Unassembled WGS sequence"/>
</dbReference>
<dbReference type="InterPro" id="IPR036909">
    <property type="entry name" value="Cyt_c-like_dom_sf"/>
</dbReference>
<accession>A0ABU4WJN3</accession>
<dbReference type="Gene3D" id="1.10.760.10">
    <property type="entry name" value="Cytochrome c-like domain"/>
    <property type="match status" value="2"/>
</dbReference>
<dbReference type="SUPFAM" id="SSF46626">
    <property type="entry name" value="Cytochrome c"/>
    <property type="match status" value="2"/>
</dbReference>
<protein>
    <submittedName>
        <fullName evidence="9">C-type cytochrome</fullName>
    </submittedName>
</protein>
<dbReference type="SUPFAM" id="SSF50974">
    <property type="entry name" value="Nitrous oxide reductase, N-terminal domain"/>
    <property type="match status" value="1"/>
</dbReference>
<keyword evidence="3 7" id="KW-0732">Signal</keyword>
<evidence type="ECO:0000256" key="1">
    <source>
        <dbReference type="ARBA" id="ARBA00022617"/>
    </source>
</evidence>
<comment type="caution">
    <text evidence="9">The sequence shown here is derived from an EMBL/GenBank/DDBJ whole genome shotgun (WGS) entry which is preliminary data.</text>
</comment>
<evidence type="ECO:0000256" key="4">
    <source>
        <dbReference type="ARBA" id="ARBA00023002"/>
    </source>
</evidence>
<dbReference type="InterPro" id="IPR011045">
    <property type="entry name" value="N2O_reductase_N"/>
</dbReference>
<keyword evidence="10" id="KW-1185">Reference proteome</keyword>
<keyword evidence="1 6" id="KW-0349">Heme</keyword>
<evidence type="ECO:0000256" key="2">
    <source>
        <dbReference type="ARBA" id="ARBA00022723"/>
    </source>
</evidence>
<gene>
    <name evidence="9" type="ORF">MOX91_07295</name>
</gene>
<dbReference type="PANTHER" id="PTHR30600">
    <property type="entry name" value="CYTOCHROME C PEROXIDASE-RELATED"/>
    <property type="match status" value="1"/>
</dbReference>
<evidence type="ECO:0000313" key="9">
    <source>
        <dbReference type="EMBL" id="MDX8415978.1"/>
    </source>
</evidence>
<dbReference type="Gene3D" id="2.130.10.10">
    <property type="entry name" value="YVTN repeat-like/Quinoprotein amine dehydrogenase"/>
    <property type="match status" value="1"/>
</dbReference>
<keyword evidence="5 6" id="KW-0408">Iron</keyword>
<evidence type="ECO:0000256" key="5">
    <source>
        <dbReference type="ARBA" id="ARBA00023004"/>
    </source>
</evidence>
<dbReference type="InterPro" id="IPR009056">
    <property type="entry name" value="Cyt_c-like_dom"/>
</dbReference>
<evidence type="ECO:0000256" key="7">
    <source>
        <dbReference type="SAM" id="SignalP"/>
    </source>
</evidence>
<feature type="domain" description="Cytochrome c" evidence="8">
    <location>
        <begin position="507"/>
        <end position="607"/>
    </location>
</feature>
<feature type="chain" id="PRO_5046433314" evidence="7">
    <location>
        <begin position="19"/>
        <end position="607"/>
    </location>
</feature>
<evidence type="ECO:0000256" key="3">
    <source>
        <dbReference type="ARBA" id="ARBA00022729"/>
    </source>
</evidence>
<evidence type="ECO:0000259" key="8">
    <source>
        <dbReference type="PROSITE" id="PS51007"/>
    </source>
</evidence>
<name>A0ABU4WJN3_9BACT</name>